<proteinExistence type="predicted"/>
<name>A0A482IM55_9BURK</name>
<evidence type="ECO:0000313" key="2">
    <source>
        <dbReference type="EMBL" id="QBP08409.1"/>
    </source>
</evidence>
<dbReference type="OrthoDB" id="9135530at2"/>
<feature type="region of interest" description="Disordered" evidence="1">
    <location>
        <begin position="203"/>
        <end position="223"/>
    </location>
</feature>
<evidence type="ECO:0000313" key="3">
    <source>
        <dbReference type="Proteomes" id="UP000253772"/>
    </source>
</evidence>
<reference evidence="2 3" key="1">
    <citation type="submission" date="2019-03" db="EMBL/GenBank/DDBJ databases">
        <title>Comparative insights into the high quality Complete genome sequence of highly metal resistant Cupriavidus metallidurans strain BS1 isolated from a gold-copper mine.</title>
        <authorList>
            <person name="Mazhar H.S."/>
            <person name="Rensing C."/>
        </authorList>
    </citation>
    <scope>NUCLEOTIDE SEQUENCE [LARGE SCALE GENOMIC DNA]</scope>
    <source>
        <strain evidence="2 3">BS1</strain>
    </source>
</reference>
<evidence type="ECO:0008006" key="4">
    <source>
        <dbReference type="Google" id="ProtNLM"/>
    </source>
</evidence>
<dbReference type="AlphaFoldDB" id="A0A482IM55"/>
<evidence type="ECO:0000256" key="1">
    <source>
        <dbReference type="SAM" id="MobiDB-lite"/>
    </source>
</evidence>
<sequence>MRRTWIACAVVAAGHLAILYGAGLWLPQAGQGGLQDDRQVLSVHLLPAPEEAATSAATQGGGATPSVAAPSRLRSDSYGIGAPAGATQGDAALVHQVQSSADLPRVRFYTASEVDRPALPASSLELPDITALVADSSSMMLRIFVDRDGIVVRAEVIRVSEGNHAAAARLALILMETRFVPAKRSGMDVAAVRDLEFQIEPSGDVTRDAWRPDAGPAANPTPG</sequence>
<accession>A0A482IM55</accession>
<protein>
    <recommendedName>
        <fullName evidence="4">TonB C-terminal domain-containing protein</fullName>
    </recommendedName>
</protein>
<dbReference type="Proteomes" id="UP000253772">
    <property type="component" value="Chromosome c1"/>
</dbReference>
<gene>
    <name evidence="2" type="ORF">DDF84_000980</name>
</gene>
<dbReference type="RefSeq" id="WP_133258047.1">
    <property type="nucleotide sequence ID" value="NZ_CP037900.1"/>
</dbReference>
<organism evidence="2 3">
    <name type="scientific">Cupriavidus metallidurans</name>
    <dbReference type="NCBI Taxonomy" id="119219"/>
    <lineage>
        <taxon>Bacteria</taxon>
        <taxon>Pseudomonadati</taxon>
        <taxon>Pseudomonadota</taxon>
        <taxon>Betaproteobacteria</taxon>
        <taxon>Burkholderiales</taxon>
        <taxon>Burkholderiaceae</taxon>
        <taxon>Cupriavidus</taxon>
    </lineage>
</organism>
<dbReference type="EMBL" id="CP037900">
    <property type="protein sequence ID" value="QBP08409.1"/>
    <property type="molecule type" value="Genomic_DNA"/>
</dbReference>